<evidence type="ECO:0000313" key="7">
    <source>
        <dbReference type="Proteomes" id="UP001157125"/>
    </source>
</evidence>
<reference evidence="7" key="1">
    <citation type="journal article" date="2019" name="Int. J. Syst. Evol. Microbiol.">
        <title>The Global Catalogue of Microorganisms (GCM) 10K type strain sequencing project: providing services to taxonomists for standard genome sequencing and annotation.</title>
        <authorList>
            <consortium name="The Broad Institute Genomics Platform"/>
            <consortium name="The Broad Institute Genome Sequencing Center for Infectious Disease"/>
            <person name="Wu L."/>
            <person name="Ma J."/>
        </authorList>
    </citation>
    <scope>NUCLEOTIDE SEQUENCE [LARGE SCALE GENOMIC DNA]</scope>
    <source>
        <strain evidence="7">NBRC 112299</strain>
    </source>
</reference>
<dbReference type="PANTHER" id="PTHR43214">
    <property type="entry name" value="TWO-COMPONENT RESPONSE REGULATOR"/>
    <property type="match status" value="1"/>
</dbReference>
<dbReference type="EMBL" id="BSUN01000001">
    <property type="protein sequence ID" value="GMA35467.1"/>
    <property type="molecule type" value="Genomic_DNA"/>
</dbReference>
<dbReference type="SMART" id="SM00448">
    <property type="entry name" value="REC"/>
    <property type="match status" value="1"/>
</dbReference>
<dbReference type="Gene3D" id="1.10.10.10">
    <property type="entry name" value="Winged helix-like DNA-binding domain superfamily/Winged helix DNA-binding domain"/>
    <property type="match status" value="1"/>
</dbReference>
<dbReference type="CDD" id="cd06170">
    <property type="entry name" value="LuxR_C_like"/>
    <property type="match status" value="1"/>
</dbReference>
<dbReference type="InterPro" id="IPR039420">
    <property type="entry name" value="WalR-like"/>
</dbReference>
<organism evidence="6 7">
    <name type="scientific">Demequina litorisediminis</name>
    <dbReference type="NCBI Taxonomy" id="1849022"/>
    <lineage>
        <taxon>Bacteria</taxon>
        <taxon>Bacillati</taxon>
        <taxon>Actinomycetota</taxon>
        <taxon>Actinomycetes</taxon>
        <taxon>Micrococcales</taxon>
        <taxon>Demequinaceae</taxon>
        <taxon>Demequina</taxon>
    </lineage>
</organism>
<evidence type="ECO:0000259" key="4">
    <source>
        <dbReference type="PROSITE" id="PS50043"/>
    </source>
</evidence>
<dbReference type="CDD" id="cd17535">
    <property type="entry name" value="REC_NarL-like"/>
    <property type="match status" value="1"/>
</dbReference>
<dbReference type="InterPro" id="IPR036388">
    <property type="entry name" value="WH-like_DNA-bd_sf"/>
</dbReference>
<dbReference type="SUPFAM" id="SSF52172">
    <property type="entry name" value="CheY-like"/>
    <property type="match status" value="1"/>
</dbReference>
<evidence type="ECO:0000256" key="1">
    <source>
        <dbReference type="ARBA" id="ARBA00022553"/>
    </source>
</evidence>
<dbReference type="InterPro" id="IPR011006">
    <property type="entry name" value="CheY-like_superfamily"/>
</dbReference>
<evidence type="ECO:0000259" key="5">
    <source>
        <dbReference type="PROSITE" id="PS50110"/>
    </source>
</evidence>
<comment type="caution">
    <text evidence="6">The sequence shown here is derived from an EMBL/GenBank/DDBJ whole genome shotgun (WGS) entry which is preliminary data.</text>
</comment>
<accession>A0ABQ6IFE4</accession>
<keyword evidence="7" id="KW-1185">Reference proteome</keyword>
<feature type="modified residue" description="4-aspartylphosphate" evidence="3">
    <location>
        <position position="54"/>
    </location>
</feature>
<name>A0ABQ6IFE4_9MICO</name>
<evidence type="ECO:0000313" key="6">
    <source>
        <dbReference type="EMBL" id="GMA35467.1"/>
    </source>
</evidence>
<gene>
    <name evidence="6" type="ORF">GCM10025876_16710</name>
</gene>
<protein>
    <submittedName>
        <fullName evidence="6">DNA-binding response regulator</fullName>
    </submittedName>
</protein>
<keyword evidence="1 3" id="KW-0597">Phosphoprotein</keyword>
<dbReference type="GO" id="GO:0003677">
    <property type="term" value="F:DNA binding"/>
    <property type="evidence" value="ECO:0007669"/>
    <property type="project" value="UniProtKB-KW"/>
</dbReference>
<sequence>MTSMRRIALVEDHALISLGFRDLVAGIEDVTLVASVVSVDALAADIELDMVVLDLRLADGSTPTGNVTTLRERGWHVLIYTGAEDRHLIQSAARAGALGLVRKSAPPEELVDAIRTAATGGEVFSTEWAAAIDAAADLADAGLSEREAEVLQMYAAGETAQSVAHHLGISRATVSDYVIRIRRKYSQVGRPAASRVDLYRRAREDGILE</sequence>
<dbReference type="PROSITE" id="PS00622">
    <property type="entry name" value="HTH_LUXR_1"/>
    <property type="match status" value="1"/>
</dbReference>
<feature type="domain" description="Response regulatory" evidence="5">
    <location>
        <begin position="6"/>
        <end position="118"/>
    </location>
</feature>
<dbReference type="PROSITE" id="PS50043">
    <property type="entry name" value="HTH_LUXR_2"/>
    <property type="match status" value="1"/>
</dbReference>
<proteinExistence type="predicted"/>
<dbReference type="PROSITE" id="PS50110">
    <property type="entry name" value="RESPONSE_REGULATORY"/>
    <property type="match status" value="1"/>
</dbReference>
<dbReference type="PRINTS" id="PR00038">
    <property type="entry name" value="HTHLUXR"/>
</dbReference>
<feature type="domain" description="HTH luxR-type" evidence="4">
    <location>
        <begin position="136"/>
        <end position="206"/>
    </location>
</feature>
<dbReference type="Gene3D" id="3.40.50.2300">
    <property type="match status" value="1"/>
</dbReference>
<dbReference type="InterPro" id="IPR001789">
    <property type="entry name" value="Sig_transdc_resp-reg_receiver"/>
</dbReference>
<dbReference type="SMART" id="SM00421">
    <property type="entry name" value="HTH_LUXR"/>
    <property type="match status" value="1"/>
</dbReference>
<dbReference type="Proteomes" id="UP001157125">
    <property type="component" value="Unassembled WGS sequence"/>
</dbReference>
<evidence type="ECO:0000256" key="2">
    <source>
        <dbReference type="ARBA" id="ARBA00023125"/>
    </source>
</evidence>
<keyword evidence="2 6" id="KW-0238">DNA-binding</keyword>
<dbReference type="Pfam" id="PF00072">
    <property type="entry name" value="Response_reg"/>
    <property type="match status" value="1"/>
</dbReference>
<dbReference type="InterPro" id="IPR000792">
    <property type="entry name" value="Tscrpt_reg_LuxR_C"/>
</dbReference>
<dbReference type="Pfam" id="PF00196">
    <property type="entry name" value="GerE"/>
    <property type="match status" value="1"/>
</dbReference>
<evidence type="ECO:0000256" key="3">
    <source>
        <dbReference type="PROSITE-ProRule" id="PRU00169"/>
    </source>
</evidence>
<dbReference type="InterPro" id="IPR058245">
    <property type="entry name" value="NreC/VraR/RcsB-like_REC"/>
</dbReference>